<sequence>MKGLKIIVTAVVAIFMATTAVAASPVKTVKGEYTYYGDKATSPAECKRLALEGARLDALAKEYGTIVTQDVLQADRIDSKGEANKFLSLSSTEVKGEWIADDGEPEFEITLDKDDNLVVRCKVKGKAREISNESTEFDARVLRNGTKPGNASTDFYDGDDLYLYFTAPVDGYVSVFLSLEDGNVYQMLPYLSDTKGEAKVKRNYDYVFFDPTKAEGTFGTPDQFRIATAGVIEFNKIYVVFSPSYFAKPVMRARNSMEELPSMSEDDFSKWLVKSRRNDSKMGVRQMNLKIYPK</sequence>
<evidence type="ECO:0000313" key="2">
    <source>
        <dbReference type="Proteomes" id="UP000306319"/>
    </source>
</evidence>
<organism evidence="1 2">
    <name type="scientific">Lepagella muris</name>
    <dbReference type="NCBI Taxonomy" id="3032870"/>
    <lineage>
        <taxon>Bacteria</taxon>
        <taxon>Pseudomonadati</taxon>
        <taxon>Bacteroidota</taxon>
        <taxon>Bacteroidia</taxon>
        <taxon>Bacteroidales</taxon>
        <taxon>Muribaculaceae</taxon>
        <taxon>Lepagella</taxon>
    </lineage>
</organism>
<dbReference type="Proteomes" id="UP000306319">
    <property type="component" value="Unassembled WGS sequence"/>
</dbReference>
<reference evidence="1" key="1">
    <citation type="submission" date="2019-04" db="EMBL/GenBank/DDBJ databases">
        <title>Microbes associate with the intestines of laboratory mice.</title>
        <authorList>
            <person name="Navarre W."/>
            <person name="Wong E."/>
            <person name="Huang K."/>
            <person name="Tropini C."/>
            <person name="Ng K."/>
            <person name="Yu B."/>
        </authorList>
    </citation>
    <scope>NUCLEOTIDE SEQUENCE</scope>
    <source>
        <strain evidence="1">NM04_E33</strain>
    </source>
</reference>
<protein>
    <submittedName>
        <fullName evidence="1">DUF4384 domain-containing protein</fullName>
    </submittedName>
</protein>
<gene>
    <name evidence="1" type="ORF">E5331_12995</name>
</gene>
<proteinExistence type="predicted"/>
<name>A0AC61RBW4_9BACT</name>
<dbReference type="EMBL" id="SRYB01000020">
    <property type="protein sequence ID" value="TGY77748.1"/>
    <property type="molecule type" value="Genomic_DNA"/>
</dbReference>
<accession>A0AC61RBW4</accession>
<evidence type="ECO:0000313" key="1">
    <source>
        <dbReference type="EMBL" id="TGY77748.1"/>
    </source>
</evidence>
<comment type="caution">
    <text evidence="1">The sequence shown here is derived from an EMBL/GenBank/DDBJ whole genome shotgun (WGS) entry which is preliminary data.</text>
</comment>
<keyword evidence="2" id="KW-1185">Reference proteome</keyword>